<dbReference type="RefSeq" id="WP_380859547.1">
    <property type="nucleotide sequence ID" value="NZ_JBHRXV010000004.1"/>
</dbReference>
<comment type="caution">
    <text evidence="1">The sequence shown here is derived from an EMBL/GenBank/DDBJ whole genome shotgun (WGS) entry which is preliminary data.</text>
</comment>
<evidence type="ECO:0000313" key="2">
    <source>
        <dbReference type="Proteomes" id="UP001595615"/>
    </source>
</evidence>
<dbReference type="Gene3D" id="3.40.50.2000">
    <property type="entry name" value="Glycogen Phosphorylase B"/>
    <property type="match status" value="2"/>
</dbReference>
<evidence type="ECO:0008006" key="3">
    <source>
        <dbReference type="Google" id="ProtNLM"/>
    </source>
</evidence>
<reference evidence="2" key="1">
    <citation type="journal article" date="2019" name="Int. J. Syst. Evol. Microbiol.">
        <title>The Global Catalogue of Microorganisms (GCM) 10K type strain sequencing project: providing services to taxonomists for standard genome sequencing and annotation.</title>
        <authorList>
            <consortium name="The Broad Institute Genomics Platform"/>
            <consortium name="The Broad Institute Genome Sequencing Center for Infectious Disease"/>
            <person name="Wu L."/>
            <person name="Ma J."/>
        </authorList>
    </citation>
    <scope>NUCLEOTIDE SEQUENCE [LARGE SCALE GENOMIC DNA]</scope>
    <source>
        <strain evidence="2">KCTC 42644</strain>
    </source>
</reference>
<keyword evidence="2" id="KW-1185">Reference proteome</keyword>
<dbReference type="SUPFAM" id="SSF53756">
    <property type="entry name" value="UDP-Glycosyltransferase/glycogen phosphorylase"/>
    <property type="match status" value="1"/>
</dbReference>
<gene>
    <name evidence="1" type="ORF">ACFOMD_08085</name>
</gene>
<dbReference type="EMBL" id="JBHRXV010000004">
    <property type="protein sequence ID" value="MFC3712524.1"/>
    <property type="molecule type" value="Genomic_DNA"/>
</dbReference>
<dbReference type="Proteomes" id="UP001595615">
    <property type="component" value="Unassembled WGS sequence"/>
</dbReference>
<organism evidence="1 2">
    <name type="scientific">Sphingoaurantiacus capsulatus</name>
    <dbReference type="NCBI Taxonomy" id="1771310"/>
    <lineage>
        <taxon>Bacteria</taxon>
        <taxon>Pseudomonadati</taxon>
        <taxon>Pseudomonadota</taxon>
        <taxon>Alphaproteobacteria</taxon>
        <taxon>Sphingomonadales</taxon>
        <taxon>Sphingosinicellaceae</taxon>
        <taxon>Sphingoaurantiacus</taxon>
    </lineage>
</organism>
<protein>
    <recommendedName>
        <fullName evidence="3">Glycosyltransferase</fullName>
    </recommendedName>
</protein>
<accession>A0ABV7XB53</accession>
<evidence type="ECO:0000313" key="1">
    <source>
        <dbReference type="EMBL" id="MFC3712524.1"/>
    </source>
</evidence>
<proteinExistence type="predicted"/>
<sequence>MATLLGTWELGQGYGHIAHLAPVAAALNARGHRMAVAARNPATADAVPGAPFAGVIEPPIYHPAARQPETINYAQVIGDGGFADLPAMRLMVRRWLEIFEAVKPTAIVAEHAPVSLLAAHVAGLPAAMLGAGFLVPPAQQPLPSLMPWKGHDDAALLAAGAAADASVQAICVEFGAPMLDSVATLLARGPAYLTTWPEVDPYGPRTGVTYYGTMNGFRVSARAAWPAGDGPRAFVYFPFAHPAAGALIEALAQLGWPVLWHSVGAEAPPLPPNIIHSPQPLDMPATLGEAALLISRGGHATSCEAILAGTPNLVLPDSLDTVLIGRKLTANRLGGATVQRDGLGIAAAIEAMMSDAAIAAGVAAAATRYVPYRGERAAAQLAAQIVADFAL</sequence>
<name>A0ABV7XB53_9SPHN</name>